<sequence>MVRISQTMATRGDYRCASYASMAGAFLFMLSFICFAIALGQESQAEAKKQDNFAKYKQLEPTIVYELWEGRRKSQTAHLLGELTASIGWLALLPAVGSLGQVAGGQDGRSAVRFMTACFQGAAMVSVIDFTFQAGLHSMTDWLSTWPIMQPAKDAADDDDDDDDDDAAGDDDACKEECPDGKCNTMADHAKPECAACAACHDHDGDGKADHGHDDMAQDMEGGGAAATSFVKYFSYEGLLPVSGSVRATESKGKIHQMWYDLEGVDGSCNRGPDVAVSNSCGIHIHSGTSCTSDAGGHLYNPVGGLETDPWGVGYYTAVSRTNGGFYEYTAKSWFTVPNTGLSAADIMGKTVIVHGKDGGRIACGILAAPTSHKDMTKKEEDADGLDWHPHDGGFGPLQALELDYLVARSRTLWLFALDELLLAAGWGTAAYLAYTSSQLSSRWGHLSVLGSFIAVLGFIFAIVRMFKWRPFAQVYLVTTALVDFLILPVWILWLAAQLRNLSAMGAYASSVEMAPALAVAKSAEADANVV</sequence>
<name>A0A7S0HBU3_9EUKA</name>
<evidence type="ECO:0000256" key="1">
    <source>
        <dbReference type="SAM" id="MobiDB-lite"/>
    </source>
</evidence>
<dbReference type="AlphaFoldDB" id="A0A7S0HBU3"/>
<feature type="compositionally biased region" description="Acidic residues" evidence="1">
    <location>
        <begin position="156"/>
        <end position="174"/>
    </location>
</feature>
<gene>
    <name evidence="3" type="ORF">PANT1444_LOCUS951</name>
</gene>
<keyword evidence="2" id="KW-1133">Transmembrane helix</keyword>
<evidence type="ECO:0008006" key="4">
    <source>
        <dbReference type="Google" id="ProtNLM"/>
    </source>
</evidence>
<dbReference type="GO" id="GO:0006801">
    <property type="term" value="P:superoxide metabolic process"/>
    <property type="evidence" value="ECO:0007669"/>
    <property type="project" value="InterPro"/>
</dbReference>
<feature type="transmembrane region" description="Helical" evidence="2">
    <location>
        <begin position="447"/>
        <end position="467"/>
    </location>
</feature>
<dbReference type="GO" id="GO:0046872">
    <property type="term" value="F:metal ion binding"/>
    <property type="evidence" value="ECO:0007669"/>
    <property type="project" value="InterPro"/>
</dbReference>
<feature type="transmembrane region" description="Helical" evidence="2">
    <location>
        <begin position="413"/>
        <end position="435"/>
    </location>
</feature>
<organism evidence="3">
    <name type="scientific">Phaeocystis antarctica</name>
    <dbReference type="NCBI Taxonomy" id="33657"/>
    <lineage>
        <taxon>Eukaryota</taxon>
        <taxon>Haptista</taxon>
        <taxon>Haptophyta</taxon>
        <taxon>Prymnesiophyceae</taxon>
        <taxon>Phaeocystales</taxon>
        <taxon>Phaeocystaceae</taxon>
        <taxon>Phaeocystis</taxon>
    </lineage>
</organism>
<accession>A0A7S0HBU3</accession>
<dbReference type="Gene3D" id="2.60.40.200">
    <property type="entry name" value="Superoxide dismutase, copper/zinc binding domain"/>
    <property type="match status" value="1"/>
</dbReference>
<dbReference type="InterPro" id="IPR036423">
    <property type="entry name" value="SOD-like_Cu/Zn_dom_sf"/>
</dbReference>
<keyword evidence="2" id="KW-0812">Transmembrane</keyword>
<evidence type="ECO:0000256" key="2">
    <source>
        <dbReference type="SAM" id="Phobius"/>
    </source>
</evidence>
<feature type="transmembrane region" description="Helical" evidence="2">
    <location>
        <begin position="473"/>
        <end position="496"/>
    </location>
</feature>
<proteinExistence type="predicted"/>
<evidence type="ECO:0000313" key="3">
    <source>
        <dbReference type="EMBL" id="CAD8467985.1"/>
    </source>
</evidence>
<reference evidence="3" key="1">
    <citation type="submission" date="2021-01" db="EMBL/GenBank/DDBJ databases">
        <authorList>
            <person name="Corre E."/>
            <person name="Pelletier E."/>
            <person name="Niang G."/>
            <person name="Scheremetjew M."/>
            <person name="Finn R."/>
            <person name="Kale V."/>
            <person name="Holt S."/>
            <person name="Cochrane G."/>
            <person name="Meng A."/>
            <person name="Brown T."/>
            <person name="Cohen L."/>
        </authorList>
    </citation>
    <scope>NUCLEOTIDE SEQUENCE</scope>
    <source>
        <strain evidence="3">CCMP1374</strain>
    </source>
</reference>
<keyword evidence="2" id="KW-0472">Membrane</keyword>
<feature type="region of interest" description="Disordered" evidence="1">
    <location>
        <begin position="152"/>
        <end position="174"/>
    </location>
</feature>
<dbReference type="SUPFAM" id="SSF49329">
    <property type="entry name" value="Cu,Zn superoxide dismutase-like"/>
    <property type="match status" value="1"/>
</dbReference>
<dbReference type="EMBL" id="HBEP01001722">
    <property type="protein sequence ID" value="CAD8467985.1"/>
    <property type="molecule type" value="Transcribed_RNA"/>
</dbReference>
<protein>
    <recommendedName>
        <fullName evidence="4">Superoxide dismutase copper/zinc binding domain-containing protein</fullName>
    </recommendedName>
</protein>
<feature type="transmembrane region" description="Helical" evidence="2">
    <location>
        <begin position="20"/>
        <end position="40"/>
    </location>
</feature>